<feature type="region of interest" description="Disordered" evidence="1">
    <location>
        <begin position="1"/>
        <end position="25"/>
    </location>
</feature>
<evidence type="ECO:0000313" key="2">
    <source>
        <dbReference type="EnsemblPlants" id="OGLUM01G45520.1"/>
    </source>
</evidence>
<protein>
    <submittedName>
        <fullName evidence="2">Uncharacterized protein</fullName>
    </submittedName>
</protein>
<dbReference type="HOGENOM" id="CLU_164345_0_0_1"/>
<accession>A0A0D9YIZ5</accession>
<feature type="region of interest" description="Disordered" evidence="1">
    <location>
        <begin position="43"/>
        <end position="102"/>
    </location>
</feature>
<organism evidence="2">
    <name type="scientific">Oryza glumipatula</name>
    <dbReference type="NCBI Taxonomy" id="40148"/>
    <lineage>
        <taxon>Eukaryota</taxon>
        <taxon>Viridiplantae</taxon>
        <taxon>Streptophyta</taxon>
        <taxon>Embryophyta</taxon>
        <taxon>Tracheophyta</taxon>
        <taxon>Spermatophyta</taxon>
        <taxon>Magnoliopsida</taxon>
        <taxon>Liliopsida</taxon>
        <taxon>Poales</taxon>
        <taxon>Poaceae</taxon>
        <taxon>BOP clade</taxon>
        <taxon>Oryzoideae</taxon>
        <taxon>Oryzeae</taxon>
        <taxon>Oryzinae</taxon>
        <taxon>Oryza</taxon>
    </lineage>
</organism>
<feature type="compositionally biased region" description="Basic and acidic residues" evidence="1">
    <location>
        <begin position="63"/>
        <end position="91"/>
    </location>
</feature>
<dbReference type="AlphaFoldDB" id="A0A0D9YIZ5"/>
<reference evidence="2" key="2">
    <citation type="submission" date="2015-04" db="UniProtKB">
        <authorList>
            <consortium name="EnsemblPlants"/>
        </authorList>
    </citation>
    <scope>IDENTIFICATION</scope>
</reference>
<dbReference type="Gramene" id="OGLUM01G45520.1">
    <property type="protein sequence ID" value="OGLUM01G45520.1"/>
    <property type="gene ID" value="OGLUM01G45520"/>
</dbReference>
<name>A0A0D9YIZ5_9ORYZ</name>
<sequence>MAQYYSEVDHCAEEMNRPPHAGGEHYAVRRESYEEVDEMARAGRGHHHGNGGGGGHLGYSGSRHGDAHLGGHREEHLVHGDEHRHGHDGGRQYDSCTGQYYG</sequence>
<dbReference type="eggNOG" id="ENOG502R62Y">
    <property type="taxonomic scope" value="Eukaryota"/>
</dbReference>
<keyword evidence="3" id="KW-1185">Reference proteome</keyword>
<reference evidence="2" key="3">
    <citation type="submission" date="2018-05" db="EMBL/GenBank/DDBJ databases">
        <title>OgluRS3 (Oryza glumaepatula Reference Sequence Version 3).</title>
        <authorList>
            <person name="Zhang J."/>
            <person name="Kudrna D."/>
            <person name="Lee S."/>
            <person name="Talag J."/>
            <person name="Welchert J."/>
            <person name="Wing R.A."/>
        </authorList>
    </citation>
    <scope>NUCLEOTIDE SEQUENCE [LARGE SCALE GENOMIC DNA]</scope>
</reference>
<evidence type="ECO:0000256" key="1">
    <source>
        <dbReference type="SAM" id="MobiDB-lite"/>
    </source>
</evidence>
<proteinExistence type="predicted"/>
<feature type="compositionally biased region" description="Basic and acidic residues" evidence="1">
    <location>
        <begin position="7"/>
        <end position="25"/>
    </location>
</feature>
<reference evidence="2" key="1">
    <citation type="submission" date="2013-08" db="EMBL/GenBank/DDBJ databases">
        <title>Oryza genome evolution.</title>
        <authorList>
            <person name="Wing R.A."/>
            <person name="Panaud O."/>
            <person name="Oliveira A.C."/>
        </authorList>
    </citation>
    <scope>NUCLEOTIDE SEQUENCE</scope>
</reference>
<evidence type="ECO:0000313" key="3">
    <source>
        <dbReference type="Proteomes" id="UP000026961"/>
    </source>
</evidence>
<dbReference type="Proteomes" id="UP000026961">
    <property type="component" value="Chromosome 1"/>
</dbReference>
<dbReference type="EnsemblPlants" id="OGLUM01G45520.1">
    <property type="protein sequence ID" value="OGLUM01G45520.1"/>
    <property type="gene ID" value="OGLUM01G45520"/>
</dbReference>